<feature type="domain" description="Mur ligase C-terminal" evidence="5">
    <location>
        <begin position="399"/>
        <end position="520"/>
    </location>
</feature>
<dbReference type="PANTHER" id="PTHR43024:SF1">
    <property type="entry name" value="UDP-N-ACETYLMURAMOYL-TRIPEPTIDE--D-ALANYL-D-ALANINE LIGASE"/>
    <property type="match status" value="1"/>
</dbReference>
<keyword evidence="4" id="KW-1133">Transmembrane helix</keyword>
<organism evidence="7 8">
    <name type="scientific">Herbinix hemicellulosilytica</name>
    <dbReference type="NCBI Taxonomy" id="1564487"/>
    <lineage>
        <taxon>Bacteria</taxon>
        <taxon>Bacillati</taxon>
        <taxon>Bacillota</taxon>
        <taxon>Clostridia</taxon>
        <taxon>Lachnospirales</taxon>
        <taxon>Lachnospiraceae</taxon>
        <taxon>Herbinix</taxon>
    </lineage>
</organism>
<keyword evidence="2" id="KW-0547">Nucleotide-binding</keyword>
<dbReference type="InterPro" id="IPR036615">
    <property type="entry name" value="Mur_ligase_C_dom_sf"/>
</dbReference>
<evidence type="ECO:0000256" key="2">
    <source>
        <dbReference type="ARBA" id="ARBA00022741"/>
    </source>
</evidence>
<dbReference type="Proteomes" id="UP000236497">
    <property type="component" value="Unassembled WGS sequence"/>
</dbReference>
<keyword evidence="3" id="KW-0067">ATP-binding</keyword>
<evidence type="ECO:0000256" key="4">
    <source>
        <dbReference type="SAM" id="Phobius"/>
    </source>
</evidence>
<evidence type="ECO:0000256" key="3">
    <source>
        <dbReference type="ARBA" id="ARBA00022840"/>
    </source>
</evidence>
<dbReference type="GO" id="GO:0005524">
    <property type="term" value="F:ATP binding"/>
    <property type="evidence" value="ECO:0007669"/>
    <property type="project" value="UniProtKB-KW"/>
</dbReference>
<dbReference type="SUPFAM" id="SSF53244">
    <property type="entry name" value="MurD-like peptide ligases, peptide-binding domain"/>
    <property type="match status" value="1"/>
</dbReference>
<dbReference type="GO" id="GO:0016881">
    <property type="term" value="F:acid-amino acid ligase activity"/>
    <property type="evidence" value="ECO:0007669"/>
    <property type="project" value="InterPro"/>
</dbReference>
<dbReference type="Pfam" id="PF02875">
    <property type="entry name" value="Mur_ligase_C"/>
    <property type="match status" value="1"/>
</dbReference>
<dbReference type="InterPro" id="IPR004101">
    <property type="entry name" value="Mur_ligase_C"/>
</dbReference>
<dbReference type="EMBL" id="CVTD020000024">
    <property type="protein sequence ID" value="CRZ35323.1"/>
    <property type="molecule type" value="Genomic_DNA"/>
</dbReference>
<dbReference type="InterPro" id="IPR013221">
    <property type="entry name" value="Mur_ligase_cen"/>
</dbReference>
<proteinExistence type="predicted"/>
<accession>A0A0H5SY62</accession>
<dbReference type="InterPro" id="IPR051046">
    <property type="entry name" value="MurCDEF_CellWall_CoF430Synth"/>
</dbReference>
<keyword evidence="8" id="KW-1185">Reference proteome</keyword>
<dbReference type="InterPro" id="IPR036565">
    <property type="entry name" value="Mur-like_cat_sf"/>
</dbReference>
<protein>
    <recommendedName>
        <fullName evidence="9">UDP-N-acetylmuramoyl-tripeptide--D-alanyl-D-alanine ligase</fullName>
    </recommendedName>
</protein>
<keyword evidence="1" id="KW-0436">Ligase</keyword>
<feature type="transmembrane region" description="Helical" evidence="4">
    <location>
        <begin position="6"/>
        <end position="27"/>
    </location>
</feature>
<evidence type="ECO:0000259" key="5">
    <source>
        <dbReference type="Pfam" id="PF02875"/>
    </source>
</evidence>
<dbReference type="Gene3D" id="3.40.1190.10">
    <property type="entry name" value="Mur-like, catalytic domain"/>
    <property type="match status" value="1"/>
</dbReference>
<dbReference type="Gene3D" id="3.90.190.20">
    <property type="entry name" value="Mur ligase, C-terminal domain"/>
    <property type="match status" value="1"/>
</dbReference>
<evidence type="ECO:0000313" key="7">
    <source>
        <dbReference type="EMBL" id="CRZ35323.1"/>
    </source>
</evidence>
<name>A0A0H5SY62_HERHM</name>
<feature type="transmembrane region" description="Helical" evidence="4">
    <location>
        <begin position="109"/>
        <end position="126"/>
    </location>
</feature>
<evidence type="ECO:0000256" key="1">
    <source>
        <dbReference type="ARBA" id="ARBA00022598"/>
    </source>
</evidence>
<dbReference type="PANTHER" id="PTHR43024">
    <property type="entry name" value="UDP-N-ACETYLMURAMOYL-TRIPEPTIDE--D-ALANYL-D-ALANINE LIGASE"/>
    <property type="match status" value="1"/>
</dbReference>
<dbReference type="AlphaFoldDB" id="A0A0H5SY62"/>
<reference evidence="7 8" key="1">
    <citation type="submission" date="2015-06" db="EMBL/GenBank/DDBJ databases">
        <authorList>
            <person name="Wibberg Daniel"/>
        </authorList>
    </citation>
    <scope>NUCLEOTIDE SEQUENCE [LARGE SCALE GENOMIC DNA]</scope>
    <source>
        <strain evidence="7 8">T3/55T</strain>
    </source>
</reference>
<feature type="transmembrane region" description="Helical" evidence="4">
    <location>
        <begin position="48"/>
        <end position="66"/>
    </location>
</feature>
<evidence type="ECO:0008006" key="9">
    <source>
        <dbReference type="Google" id="ProtNLM"/>
    </source>
</evidence>
<sequence>MEFIDYIYLVNLIVVILSFIFVLRYNLHMFQLNGYKNKVHLRWLKINRQKQAILVIFLVSAVLAAVARIFALALLMLIGSFIVLLYYYILSKAKAKKKLVYTNRVKRLIATNLILAVILTGLIFPATTLTDFTFIRKAVLGATLVNLIEPLLVILSNILNKPIEKSINNYYINDAKKILKQCPNLLVIGITGSYGKTSVKHFLSALLQAKYNVLMTPESYNTPMGVVKTIRSGLKPVYDIFVCEMGARNIGDIKEICDIVSPTHGIITSIGPQHLESFKTIDNIIKTKFELADALPKEGLIFLNGDNEYIKNKEGLNHPIYYGIDNPNVDYRAVDITVSSKGTEFTVISPKKEEVRFQTKLLGRHNVVNIVGAIAVSNTLGIPLEDLIIPVRRLQPVQHRLQLIEKGSNITIIDDAFNSNPAGSKAALDTLALFDGLRILITPGMVELGDKEDYYNKEFGRQAAVSCDYVILVGKRQTQAIREGLISEGFDESKLYITDYFDDAINHAYNIHTDKHKYILLENDLPDNY</sequence>
<feature type="domain" description="Mur ligase central" evidence="6">
    <location>
        <begin position="190"/>
        <end position="376"/>
    </location>
</feature>
<evidence type="ECO:0000259" key="6">
    <source>
        <dbReference type="Pfam" id="PF08245"/>
    </source>
</evidence>
<dbReference type="SUPFAM" id="SSF53623">
    <property type="entry name" value="MurD-like peptide ligases, catalytic domain"/>
    <property type="match status" value="1"/>
</dbReference>
<evidence type="ECO:0000313" key="8">
    <source>
        <dbReference type="Proteomes" id="UP000236497"/>
    </source>
</evidence>
<gene>
    <name evidence="7" type="ORF">HHT355_2125</name>
</gene>
<keyword evidence="4" id="KW-0812">Transmembrane</keyword>
<keyword evidence="4" id="KW-0472">Membrane</keyword>
<dbReference type="RefSeq" id="WP_242967658.1">
    <property type="nucleotide sequence ID" value="NZ_CVTD020000024.1"/>
</dbReference>
<dbReference type="Pfam" id="PF08245">
    <property type="entry name" value="Mur_ligase_M"/>
    <property type="match status" value="1"/>
</dbReference>